<proteinExistence type="predicted"/>
<organism evidence="1 2">
    <name type="scientific">Calycina marina</name>
    <dbReference type="NCBI Taxonomy" id="1763456"/>
    <lineage>
        <taxon>Eukaryota</taxon>
        <taxon>Fungi</taxon>
        <taxon>Dikarya</taxon>
        <taxon>Ascomycota</taxon>
        <taxon>Pezizomycotina</taxon>
        <taxon>Leotiomycetes</taxon>
        <taxon>Helotiales</taxon>
        <taxon>Pezizellaceae</taxon>
        <taxon>Calycina</taxon>
    </lineage>
</organism>
<dbReference type="Proteomes" id="UP000887226">
    <property type="component" value="Unassembled WGS sequence"/>
</dbReference>
<feature type="non-terminal residue" evidence="1">
    <location>
        <position position="75"/>
    </location>
</feature>
<evidence type="ECO:0000313" key="1">
    <source>
        <dbReference type="EMBL" id="KAG9244499.1"/>
    </source>
</evidence>
<dbReference type="SUPFAM" id="SSF56112">
    <property type="entry name" value="Protein kinase-like (PK-like)"/>
    <property type="match status" value="1"/>
</dbReference>
<dbReference type="Gene3D" id="1.10.510.10">
    <property type="entry name" value="Transferase(Phosphotransferase) domain 1"/>
    <property type="match status" value="1"/>
</dbReference>
<gene>
    <name evidence="1" type="ORF">BJ878DRAFT_387051</name>
</gene>
<feature type="non-terminal residue" evidence="1">
    <location>
        <position position="1"/>
    </location>
</feature>
<dbReference type="InterPro" id="IPR011009">
    <property type="entry name" value="Kinase-like_dom_sf"/>
</dbReference>
<protein>
    <recommendedName>
        <fullName evidence="3">Protein kinase domain-containing protein</fullName>
    </recommendedName>
</protein>
<name>A0A9P8CEV3_9HELO</name>
<reference evidence="1" key="1">
    <citation type="journal article" date="2021" name="IMA Fungus">
        <title>Genomic characterization of three marine fungi, including Emericellopsis atlantica sp. nov. with signatures of a generalist lifestyle and marine biomass degradation.</title>
        <authorList>
            <person name="Hagestad O.C."/>
            <person name="Hou L."/>
            <person name="Andersen J.H."/>
            <person name="Hansen E.H."/>
            <person name="Altermark B."/>
            <person name="Li C."/>
            <person name="Kuhnert E."/>
            <person name="Cox R.J."/>
            <person name="Crous P.W."/>
            <person name="Spatafora J.W."/>
            <person name="Lail K."/>
            <person name="Amirebrahimi M."/>
            <person name="Lipzen A."/>
            <person name="Pangilinan J."/>
            <person name="Andreopoulos W."/>
            <person name="Hayes R.D."/>
            <person name="Ng V."/>
            <person name="Grigoriev I.V."/>
            <person name="Jackson S.A."/>
            <person name="Sutton T.D.S."/>
            <person name="Dobson A.D.W."/>
            <person name="Rama T."/>
        </authorList>
    </citation>
    <scope>NUCLEOTIDE SEQUENCE</scope>
    <source>
        <strain evidence="1">TRa3180A</strain>
    </source>
</reference>
<dbReference type="EMBL" id="MU253902">
    <property type="protein sequence ID" value="KAG9244499.1"/>
    <property type="molecule type" value="Genomic_DNA"/>
</dbReference>
<dbReference type="OrthoDB" id="4062651at2759"/>
<evidence type="ECO:0000313" key="2">
    <source>
        <dbReference type="Proteomes" id="UP000887226"/>
    </source>
</evidence>
<keyword evidence="2" id="KW-1185">Reference proteome</keyword>
<accession>A0A9P8CEV3</accession>
<sequence length="75" mass="8542">RSCWARELDHCIAELHKAGIVWEDDSPYNVLVNHKFDIWLVEFGGSYAPGLVDKAVRETIEGDLQGVEGFKSFLY</sequence>
<evidence type="ECO:0008006" key="3">
    <source>
        <dbReference type="Google" id="ProtNLM"/>
    </source>
</evidence>
<comment type="caution">
    <text evidence="1">The sequence shown here is derived from an EMBL/GenBank/DDBJ whole genome shotgun (WGS) entry which is preliminary data.</text>
</comment>
<dbReference type="AlphaFoldDB" id="A0A9P8CEV3"/>